<keyword evidence="2" id="KW-1185">Reference proteome</keyword>
<proteinExistence type="predicted"/>
<dbReference type="Gene3D" id="1.25.40.10">
    <property type="entry name" value="Tetratricopeptide repeat domain"/>
    <property type="match status" value="1"/>
</dbReference>
<dbReference type="SUPFAM" id="SSF48452">
    <property type="entry name" value="TPR-like"/>
    <property type="match status" value="1"/>
</dbReference>
<dbReference type="Gene3D" id="1.20.58.320">
    <property type="entry name" value="TPR-like"/>
    <property type="match status" value="1"/>
</dbReference>
<organism evidence="1 2">
    <name type="scientific">Bartonella apis</name>
    <dbReference type="NCBI Taxonomy" id="1686310"/>
    <lineage>
        <taxon>Bacteria</taxon>
        <taxon>Pseudomonadati</taxon>
        <taxon>Pseudomonadota</taxon>
        <taxon>Alphaproteobacteria</taxon>
        <taxon>Hyphomicrobiales</taxon>
        <taxon>Bartonellaceae</taxon>
        <taxon>Bartonella</taxon>
    </lineage>
</organism>
<dbReference type="InterPro" id="IPR010323">
    <property type="entry name" value="DUF924"/>
</dbReference>
<dbReference type="Pfam" id="PF06041">
    <property type="entry name" value="DUF924"/>
    <property type="match status" value="1"/>
</dbReference>
<gene>
    <name evidence="1" type="ORF">PEB0149_011090</name>
</gene>
<dbReference type="Proteomes" id="UP000187344">
    <property type="component" value="Unassembled WGS sequence"/>
</dbReference>
<dbReference type="OrthoDB" id="7593450at2"/>
<accession>A0A1R0F9N6</accession>
<evidence type="ECO:0000313" key="1">
    <source>
        <dbReference type="EMBL" id="OLY43676.1"/>
    </source>
</evidence>
<reference evidence="1 2" key="1">
    <citation type="submission" date="2016-12" db="EMBL/GenBank/DDBJ databases">
        <title>Comparative genomics of Bartonella apis.</title>
        <authorList>
            <person name="Engel P."/>
        </authorList>
    </citation>
    <scope>NUCLEOTIDE SEQUENCE [LARGE SCALE GENOMIC DNA]</scope>
    <source>
        <strain evidence="1 2">PEB0149</strain>
    </source>
</reference>
<dbReference type="RefSeq" id="WP_075868787.1">
    <property type="nucleotide sequence ID" value="NZ_CALYQA010000004.1"/>
</dbReference>
<dbReference type="InterPro" id="IPR011990">
    <property type="entry name" value="TPR-like_helical_dom_sf"/>
</dbReference>
<sequence length="183" mass="21663">MGTQQIEPNEVIEFWLDAGRNKWFGQDDSFGKNIHEKFFRLWQTALSGRLREWQKTDEGLLALALIFDQFPRKMFHNDPRAFCSDHDALKIARLAVENDADKRIEKDLRGFFYMPFEHSEKLSDQEQSIELFKSLNDQDLLTEAEIRHNIIKRFGRFPQRNKIVGRKTKPDEQAFLDDNDIDS</sequence>
<name>A0A1R0F9N6_9HYPH</name>
<comment type="caution">
    <text evidence="1">The sequence shown here is derived from an EMBL/GenBank/DDBJ whole genome shotgun (WGS) entry which is preliminary data.</text>
</comment>
<protein>
    <submittedName>
        <fullName evidence="1">Uncharacterized conserved protein, DUF924 family</fullName>
    </submittedName>
</protein>
<evidence type="ECO:0000313" key="2">
    <source>
        <dbReference type="Proteomes" id="UP000187344"/>
    </source>
</evidence>
<dbReference type="EMBL" id="LXYT01000001">
    <property type="protein sequence ID" value="OLY43676.1"/>
    <property type="molecule type" value="Genomic_DNA"/>
</dbReference>
<dbReference type="AlphaFoldDB" id="A0A1R0F9N6"/>